<feature type="transmembrane region" description="Helical" evidence="1">
    <location>
        <begin position="83"/>
        <end position="105"/>
    </location>
</feature>
<keyword evidence="1" id="KW-1133">Transmembrane helix</keyword>
<proteinExistence type="predicted"/>
<organism evidence="2 3">
    <name type="scientific">Phytophthora palmivora</name>
    <dbReference type="NCBI Taxonomy" id="4796"/>
    <lineage>
        <taxon>Eukaryota</taxon>
        <taxon>Sar</taxon>
        <taxon>Stramenopiles</taxon>
        <taxon>Oomycota</taxon>
        <taxon>Peronosporomycetes</taxon>
        <taxon>Peronosporales</taxon>
        <taxon>Peronosporaceae</taxon>
        <taxon>Phytophthora</taxon>
    </lineage>
</organism>
<evidence type="ECO:0000256" key="1">
    <source>
        <dbReference type="SAM" id="Phobius"/>
    </source>
</evidence>
<gene>
    <name evidence="2" type="ORF">PHPALM_12626</name>
</gene>
<dbReference type="OrthoDB" id="128844at2759"/>
<dbReference type="EMBL" id="NCKW01006732">
    <property type="protein sequence ID" value="POM70882.1"/>
    <property type="molecule type" value="Genomic_DNA"/>
</dbReference>
<sequence>MNKFKPINVLSRTVLFNNLSVSEDEFRLDSLSTMQQSDRPIVMAPGLHEFWNEIGEFPPVLFRSDGMVFWEVVKRPLFGKARVVIVGSPGVGKSCFLMLIMFYLACMEKKKVLVIHRLKERRQKNAVILFDGQGSTTEFSPNDILAIRGQAKDAIVLNGRREERIRALNFLVTSCQYGAKHDDSSPIVVLPA</sequence>
<evidence type="ECO:0000313" key="2">
    <source>
        <dbReference type="EMBL" id="POM70882.1"/>
    </source>
</evidence>
<keyword evidence="1" id="KW-0472">Membrane</keyword>
<keyword evidence="1" id="KW-0812">Transmembrane</keyword>
<dbReference type="InterPro" id="IPR027417">
    <property type="entry name" value="P-loop_NTPase"/>
</dbReference>
<keyword evidence="3" id="KW-1185">Reference proteome</keyword>
<dbReference type="Proteomes" id="UP000237271">
    <property type="component" value="Unassembled WGS sequence"/>
</dbReference>
<comment type="caution">
    <text evidence="2">The sequence shown here is derived from an EMBL/GenBank/DDBJ whole genome shotgun (WGS) entry which is preliminary data.</text>
</comment>
<reference evidence="2 3" key="1">
    <citation type="journal article" date="2017" name="Genome Biol. Evol.">
        <title>Phytophthora megakarya and P. palmivora, closely related causal agents of cacao black pod rot, underwent increases in genome sizes and gene numbers by different mechanisms.</title>
        <authorList>
            <person name="Ali S.S."/>
            <person name="Shao J."/>
            <person name="Lary D.J."/>
            <person name="Kronmiller B."/>
            <person name="Shen D."/>
            <person name="Strem M.D."/>
            <person name="Amoako-Attah I."/>
            <person name="Akrofi A.Y."/>
            <person name="Begoude B.A."/>
            <person name="Ten Hoopen G.M."/>
            <person name="Coulibaly K."/>
            <person name="Kebe B.I."/>
            <person name="Melnick R.L."/>
            <person name="Guiltinan M.J."/>
            <person name="Tyler B.M."/>
            <person name="Meinhardt L.W."/>
            <person name="Bailey B.A."/>
        </authorList>
    </citation>
    <scope>NUCLEOTIDE SEQUENCE [LARGE SCALE GENOMIC DNA]</scope>
    <source>
        <strain evidence="3">sbr112.9</strain>
    </source>
</reference>
<protein>
    <submittedName>
        <fullName evidence="2">Crinkler (CRN) family protein</fullName>
    </submittedName>
</protein>
<dbReference type="AlphaFoldDB" id="A0A2P4XZA2"/>
<accession>A0A2P4XZA2</accession>
<dbReference type="SUPFAM" id="SSF52540">
    <property type="entry name" value="P-loop containing nucleoside triphosphate hydrolases"/>
    <property type="match status" value="1"/>
</dbReference>
<name>A0A2P4XZA2_9STRA</name>
<evidence type="ECO:0000313" key="3">
    <source>
        <dbReference type="Proteomes" id="UP000237271"/>
    </source>
</evidence>